<evidence type="ECO:0008006" key="4">
    <source>
        <dbReference type="Google" id="ProtNLM"/>
    </source>
</evidence>
<name>A0A0D7B458_9AGAR</name>
<reference evidence="2 3" key="1">
    <citation type="journal article" date="2015" name="Fungal Genet. Biol.">
        <title>Evolution of novel wood decay mechanisms in Agaricales revealed by the genome sequences of Fistulina hepatica and Cylindrobasidium torrendii.</title>
        <authorList>
            <person name="Floudas D."/>
            <person name="Held B.W."/>
            <person name="Riley R."/>
            <person name="Nagy L.G."/>
            <person name="Koehler G."/>
            <person name="Ransdell A.S."/>
            <person name="Younus H."/>
            <person name="Chow J."/>
            <person name="Chiniquy J."/>
            <person name="Lipzen A."/>
            <person name="Tritt A."/>
            <person name="Sun H."/>
            <person name="Haridas S."/>
            <person name="LaButti K."/>
            <person name="Ohm R.A."/>
            <person name="Kues U."/>
            <person name="Blanchette R.A."/>
            <person name="Grigoriev I.V."/>
            <person name="Minto R.E."/>
            <person name="Hibbett D.S."/>
        </authorList>
    </citation>
    <scope>NUCLEOTIDE SEQUENCE [LARGE SCALE GENOMIC DNA]</scope>
    <source>
        <strain evidence="2 3">FP15055 ss-10</strain>
    </source>
</reference>
<proteinExistence type="predicted"/>
<dbReference type="EMBL" id="KN880643">
    <property type="protein sequence ID" value="KIY64301.1"/>
    <property type="molecule type" value="Genomic_DNA"/>
</dbReference>
<feature type="region of interest" description="Disordered" evidence="1">
    <location>
        <begin position="1"/>
        <end position="44"/>
    </location>
</feature>
<keyword evidence="3" id="KW-1185">Reference proteome</keyword>
<evidence type="ECO:0000313" key="3">
    <source>
        <dbReference type="Proteomes" id="UP000054007"/>
    </source>
</evidence>
<feature type="compositionally biased region" description="Polar residues" evidence="1">
    <location>
        <begin position="24"/>
        <end position="44"/>
    </location>
</feature>
<feature type="region of interest" description="Disordered" evidence="1">
    <location>
        <begin position="159"/>
        <end position="190"/>
    </location>
</feature>
<feature type="compositionally biased region" description="Pro residues" evidence="1">
    <location>
        <begin position="1"/>
        <end position="11"/>
    </location>
</feature>
<accession>A0A0D7B458</accession>
<dbReference type="Proteomes" id="UP000054007">
    <property type="component" value="Unassembled WGS sequence"/>
</dbReference>
<gene>
    <name evidence="2" type="ORF">CYLTODRAFT_106548</name>
</gene>
<protein>
    <recommendedName>
        <fullName evidence="4">Pal1-domain-containing protein</fullName>
    </recommendedName>
</protein>
<evidence type="ECO:0000256" key="1">
    <source>
        <dbReference type="SAM" id="MobiDB-lite"/>
    </source>
</evidence>
<evidence type="ECO:0000313" key="2">
    <source>
        <dbReference type="EMBL" id="KIY64301.1"/>
    </source>
</evidence>
<sequence length="342" mass="35580">MAPPPPPPPICLPFFGSKPKRRLSGSSTSPVIYSGNKKSLSQTGVFESDTRGDLGVYHHAGQTFDTRSNPPSSQHPAIAPSGTGFTEFEANMGFGDLHSPKKDQKGKGKAVPVVGPDGVPMHVNAAGMSMEVNPPHGPMSPDARGAGGVAWAPTAENEMVDDDGSSYTSDTRTMTDSTWSGDESAGRPSSAYTTLTFRTDTEDYAAVPRDAVDRKGRIVRSNTMAGGMPKVKEKDGMTLKLGKGMKMTVATAGPALTTHGSVSRPLPAPMSRASTLPSVNGDGAVRKDSLMGTHVIPSPAPAPKTKRGFLGFGGKRKPVQLTGVGAGGGGLSLCFFDERCPI</sequence>
<feature type="region of interest" description="Disordered" evidence="1">
    <location>
        <begin position="256"/>
        <end position="286"/>
    </location>
</feature>
<organism evidence="2 3">
    <name type="scientific">Cylindrobasidium torrendii FP15055 ss-10</name>
    <dbReference type="NCBI Taxonomy" id="1314674"/>
    <lineage>
        <taxon>Eukaryota</taxon>
        <taxon>Fungi</taxon>
        <taxon>Dikarya</taxon>
        <taxon>Basidiomycota</taxon>
        <taxon>Agaricomycotina</taxon>
        <taxon>Agaricomycetes</taxon>
        <taxon>Agaricomycetidae</taxon>
        <taxon>Agaricales</taxon>
        <taxon>Marasmiineae</taxon>
        <taxon>Physalacriaceae</taxon>
        <taxon>Cylindrobasidium</taxon>
    </lineage>
</organism>
<feature type="compositionally biased region" description="Polar residues" evidence="1">
    <location>
        <begin position="165"/>
        <end position="181"/>
    </location>
</feature>
<dbReference type="AlphaFoldDB" id="A0A0D7B458"/>